<dbReference type="AlphaFoldDB" id="A6DG68"/>
<gene>
    <name evidence="2" type="ORF">LNTAR_21420</name>
    <name evidence="3" type="ORF">LNTAR_22384</name>
    <name evidence="4" type="ORF">LNTAR_22549</name>
</gene>
<feature type="transmembrane region" description="Helical" evidence="1">
    <location>
        <begin position="175"/>
        <end position="194"/>
    </location>
</feature>
<reference evidence="3 5" key="2">
    <citation type="journal article" date="2010" name="J. Bacteriol.">
        <title>Genome sequence of Lentisphaera araneosa HTCC2155T, the type species of the order Lentisphaerales in the phylum Lentisphaerae.</title>
        <authorList>
            <person name="Thrash J.C."/>
            <person name="Cho J.C."/>
            <person name="Vergin K.L."/>
            <person name="Morris R.M."/>
            <person name="Giovannoni S.J."/>
        </authorList>
    </citation>
    <scope>NUCLEOTIDE SEQUENCE [LARGE SCALE GENOMIC DNA]</scope>
    <source>
        <strain evidence="3 5">HTCC2155</strain>
    </source>
</reference>
<dbReference type="EMBL" id="ABCK01000002">
    <property type="protein sequence ID" value="EDM29185.1"/>
    <property type="molecule type" value="Genomic_DNA"/>
</dbReference>
<evidence type="ECO:0000313" key="5">
    <source>
        <dbReference type="Proteomes" id="UP000004947"/>
    </source>
</evidence>
<proteinExistence type="predicted"/>
<keyword evidence="1" id="KW-1133">Transmembrane helix</keyword>
<evidence type="ECO:0000313" key="4">
    <source>
        <dbReference type="EMBL" id="EDM29218.1"/>
    </source>
</evidence>
<name>A6DG68_9BACT</name>
<dbReference type="EMBL" id="ABCK01000010">
    <property type="protein sequence ID" value="EDM27316.1"/>
    <property type="molecule type" value="Genomic_DNA"/>
</dbReference>
<evidence type="ECO:0000313" key="3">
    <source>
        <dbReference type="EMBL" id="EDM29185.1"/>
    </source>
</evidence>
<dbReference type="EMBL" id="ABCK01000002">
    <property type="protein sequence ID" value="EDM29218.1"/>
    <property type="molecule type" value="Genomic_DNA"/>
</dbReference>
<sequence length="243" mass="28498">MIVFILIACLYLMIQFSQHSLLKKFNHCSRLNLDEKQKLICIKKITFTHGLVLLFGSIIFYFSLQFSPKNHMSNLLVDPQTKTWVTGLVMMAFLLTLRWLTLNKKDSLFYPVLSFVMIIILLAGLKDMIQPELVKQFGYYYFFSQTIIFIAFVIAMIFSSIYFFKRQVIIHLLRLYLFASLSNILAFVISQYLAHYLYSSLYFITCIALSIYLPMWLSLVNLCHIFNDYDNLDDDSSVQEIQA</sequence>
<evidence type="ECO:0000313" key="2">
    <source>
        <dbReference type="EMBL" id="EDM27316.1"/>
    </source>
</evidence>
<reference evidence="3" key="1">
    <citation type="submission" date="2007-06" db="EMBL/GenBank/DDBJ databases">
        <authorList>
            <person name="Giovannoni S."/>
            <person name="Cho J.-C."/>
            <person name="Ferriera S."/>
            <person name="Johnson J."/>
            <person name="Kravitz S."/>
            <person name="Beeson K."/>
            <person name="Sutton G."/>
            <person name="Rogers Y.-H."/>
            <person name="Friedman R."/>
            <person name="Frazier M."/>
            <person name="Venter J.C."/>
        </authorList>
    </citation>
    <scope>NUCLEOTIDE SEQUENCE</scope>
    <source>
        <strain evidence="3">HTCC2155</strain>
    </source>
</reference>
<accession>A6DG68</accession>
<feature type="transmembrane region" description="Helical" evidence="1">
    <location>
        <begin position="45"/>
        <end position="64"/>
    </location>
</feature>
<dbReference type="STRING" id="313628.LNTAR_21420"/>
<comment type="caution">
    <text evidence="3">The sequence shown here is derived from an EMBL/GenBank/DDBJ whole genome shotgun (WGS) entry which is preliminary data.</text>
</comment>
<dbReference type="Proteomes" id="UP000004947">
    <property type="component" value="Unassembled WGS sequence"/>
</dbReference>
<feature type="transmembrane region" description="Helical" evidence="1">
    <location>
        <begin position="137"/>
        <end position="163"/>
    </location>
</feature>
<feature type="transmembrane region" description="Helical" evidence="1">
    <location>
        <begin position="200"/>
        <end position="222"/>
    </location>
</feature>
<organism evidence="3 5">
    <name type="scientific">Lentisphaera araneosa HTCC2155</name>
    <dbReference type="NCBI Taxonomy" id="313628"/>
    <lineage>
        <taxon>Bacteria</taxon>
        <taxon>Pseudomonadati</taxon>
        <taxon>Lentisphaerota</taxon>
        <taxon>Lentisphaeria</taxon>
        <taxon>Lentisphaerales</taxon>
        <taxon>Lentisphaeraceae</taxon>
        <taxon>Lentisphaera</taxon>
    </lineage>
</organism>
<keyword evidence="1" id="KW-0812">Transmembrane</keyword>
<keyword evidence="5" id="KW-1185">Reference proteome</keyword>
<evidence type="ECO:0000256" key="1">
    <source>
        <dbReference type="SAM" id="Phobius"/>
    </source>
</evidence>
<feature type="transmembrane region" description="Helical" evidence="1">
    <location>
        <begin position="108"/>
        <end position="125"/>
    </location>
</feature>
<protein>
    <submittedName>
        <fullName evidence="3">Uncharacterized protein</fullName>
    </submittedName>
</protein>
<feature type="transmembrane region" description="Helical" evidence="1">
    <location>
        <begin position="84"/>
        <end position="101"/>
    </location>
</feature>
<keyword evidence="1" id="KW-0472">Membrane</keyword>